<evidence type="ECO:0000313" key="3">
    <source>
        <dbReference type="EMBL" id="ADI73472.1"/>
    </source>
</evidence>
<dbReference type="STRING" id="644295.Metev_0561"/>
<sequence length="149" mass="16491">MVNNESTKVTLVGCRLAKEGQEFIYWGESPDCSGCKIKGTCNNLEAGRKYRVEKIRNGTVHGCYLHDQGVMVVEVSRTPVVATIESKKAVPGAKINFEPIKCSEINCEFYGYCYPKGLKSGDKCTIVNVMDDVDECLRGKSLKKVELSL</sequence>
<dbReference type="Pfam" id="PF03684">
    <property type="entry name" value="UPF0179"/>
    <property type="match status" value="1"/>
</dbReference>
<dbReference type="KEGG" id="mev:Metev_0561"/>
<evidence type="ECO:0000256" key="1">
    <source>
        <dbReference type="ARBA" id="ARBA00010824"/>
    </source>
</evidence>
<dbReference type="InterPro" id="IPR005369">
    <property type="entry name" value="UPF0179"/>
</dbReference>
<reference evidence="3 4" key="1">
    <citation type="submission" date="2010-06" db="EMBL/GenBank/DDBJ databases">
        <title>Complete sequence chromosome of Methanohalobium evestigatum Z-7303.</title>
        <authorList>
            <consortium name="US DOE Joint Genome Institute"/>
            <person name="Lucas S."/>
            <person name="Copeland A."/>
            <person name="Lapidus A."/>
            <person name="Cheng J.-F."/>
            <person name="Bruce D."/>
            <person name="Goodwin L."/>
            <person name="Pitluck S."/>
            <person name="Saunders E."/>
            <person name="Detter J.C."/>
            <person name="Han C."/>
            <person name="Tapia R."/>
            <person name="Land M."/>
            <person name="Hauser L."/>
            <person name="Kyrpides N."/>
            <person name="Mikhailova N."/>
            <person name="Sieprawska-Lupa M."/>
            <person name="Whitman W.B."/>
            <person name="Anderson I."/>
            <person name="Woyke T."/>
        </authorList>
    </citation>
    <scope>NUCLEOTIDE SEQUENCE [LARGE SCALE GENOMIC DNA]</scope>
    <source>
        <strain evidence="4">ATCC BAA-1072 / DSM 3721 / NBRC 107634 / OCM 161 / Z-7303</strain>
    </source>
</reference>
<dbReference type="EMBL" id="CP002069">
    <property type="protein sequence ID" value="ADI73472.1"/>
    <property type="molecule type" value="Genomic_DNA"/>
</dbReference>
<protein>
    <recommendedName>
        <fullName evidence="2">UPF0179 protein Metev_0561</fullName>
    </recommendedName>
</protein>
<dbReference type="HOGENOM" id="CLU_121764_0_0_2"/>
<organism evidence="3 4">
    <name type="scientific">Methanohalobium evestigatum (strain ATCC BAA-1072 / DSM 3721 / NBRC 107634 / OCM 161 / Z-7303)</name>
    <dbReference type="NCBI Taxonomy" id="644295"/>
    <lineage>
        <taxon>Archaea</taxon>
        <taxon>Methanobacteriati</taxon>
        <taxon>Methanobacteriota</taxon>
        <taxon>Stenosarchaea group</taxon>
        <taxon>Methanomicrobia</taxon>
        <taxon>Methanosarcinales</taxon>
        <taxon>Methanosarcinaceae</taxon>
        <taxon>Methanohalobium</taxon>
    </lineage>
</organism>
<dbReference type="OrthoDB" id="24613at2157"/>
<dbReference type="AlphaFoldDB" id="D7E8D0"/>
<gene>
    <name evidence="3" type="ordered locus">Metev_0561</name>
</gene>
<dbReference type="Proteomes" id="UP000000391">
    <property type="component" value="Chromosome"/>
</dbReference>
<keyword evidence="4" id="KW-1185">Reference proteome</keyword>
<evidence type="ECO:0000313" key="4">
    <source>
        <dbReference type="Proteomes" id="UP000000391"/>
    </source>
</evidence>
<dbReference type="PIRSF" id="PIRSF006595">
    <property type="entry name" value="UCP006595"/>
    <property type="match status" value="1"/>
</dbReference>
<evidence type="ECO:0000256" key="2">
    <source>
        <dbReference type="HAMAP-Rule" id="MF_00498"/>
    </source>
</evidence>
<name>D7E8D0_METEZ</name>
<proteinExistence type="inferred from homology"/>
<dbReference type="PANTHER" id="PTHR40699">
    <property type="entry name" value="UPF0179 PROTEIN MJ1627"/>
    <property type="match status" value="1"/>
</dbReference>
<dbReference type="PANTHER" id="PTHR40699:SF1">
    <property type="entry name" value="UPF0179 PROTEIN MJ1627"/>
    <property type="match status" value="1"/>
</dbReference>
<comment type="similarity">
    <text evidence="1 2">Belongs to the UPF0179 family.</text>
</comment>
<accession>D7E8D0</accession>
<dbReference type="HAMAP" id="MF_00498">
    <property type="entry name" value="UPF0179"/>
    <property type="match status" value="1"/>
</dbReference>